<dbReference type="Proteomes" id="UP001596150">
    <property type="component" value="Unassembled WGS sequence"/>
</dbReference>
<dbReference type="SUPFAM" id="SSF49503">
    <property type="entry name" value="Cupredoxins"/>
    <property type="match status" value="3"/>
</dbReference>
<dbReference type="Pfam" id="PF07732">
    <property type="entry name" value="Cu-oxidase_3"/>
    <property type="match status" value="1"/>
</dbReference>
<dbReference type="PANTHER" id="PTHR11709:SF518">
    <property type="entry name" value="MULTICOPPER OXIDASE"/>
    <property type="match status" value="1"/>
</dbReference>
<dbReference type="PROSITE" id="PS00079">
    <property type="entry name" value="MULTICOPPER_OXIDASE1"/>
    <property type="match status" value="1"/>
</dbReference>
<keyword evidence="7" id="KW-1185">Reference proteome</keyword>
<dbReference type="CDD" id="cd13900">
    <property type="entry name" value="CuRO_3_Tth-MCO_like"/>
    <property type="match status" value="1"/>
</dbReference>
<feature type="domain" description="Plastocyanin-like" evidence="5">
    <location>
        <begin position="75"/>
        <end position="146"/>
    </location>
</feature>
<sequence length="452" mass="50552">MRRSVDGVLSTTLRVGYAYRQIGGVRLYVRSYEGGSPGPTLRMKPGDTLRIKLVNDLPPNRDAMPADMSRPHQFNNTNFHFHGAHVSPSGIADNVMRTMAPGYTYDIEIEVPDDHTSGTYWYHPHHHGSADVQMSSGMVGAAIIEGDFADVPEITEARERLLVLSQVVHDASGMIEDFETLFPETATRFLAINGQRRPMIAMRPGEVQRWRILNAGYQDDMLLDLEKHDLHAIAYDGIQLGVVEPFQQLLIAPGQRVDVLVKAGPAGTYALDAAPYDQGHPSPTGPLARIVVSGDPMDMKLPAALPPQPLESIRDAEITNRRTVVFSATAPEADAAGHWQEFGFFIDGKKFDPRRIDHRVELGAVEEWTIVNTHEHDDHVFHIHTNPFEVVSINGKPLAVPQWRDTVIVERKGGEVVFRSRFLDFTGVYMVHCHMMNHEEMGMMQTVEVYQP</sequence>
<dbReference type="Pfam" id="PF07731">
    <property type="entry name" value="Cu-oxidase_2"/>
    <property type="match status" value="1"/>
</dbReference>
<dbReference type="Gene3D" id="2.60.40.420">
    <property type="entry name" value="Cupredoxins - blue copper proteins"/>
    <property type="match status" value="3"/>
</dbReference>
<dbReference type="InterPro" id="IPR011707">
    <property type="entry name" value="Cu-oxidase-like_N"/>
</dbReference>
<dbReference type="InterPro" id="IPR001117">
    <property type="entry name" value="Cu-oxidase_2nd"/>
</dbReference>
<feature type="domain" description="Plastocyanin-like" evidence="3">
    <location>
        <begin position="188"/>
        <end position="279"/>
    </location>
</feature>
<dbReference type="Pfam" id="PF00394">
    <property type="entry name" value="Cu-oxidase"/>
    <property type="match status" value="1"/>
</dbReference>
<organism evidence="6 7">
    <name type="scientific">Kaistia terrae</name>
    <dbReference type="NCBI Taxonomy" id="537017"/>
    <lineage>
        <taxon>Bacteria</taxon>
        <taxon>Pseudomonadati</taxon>
        <taxon>Pseudomonadota</taxon>
        <taxon>Alphaproteobacteria</taxon>
        <taxon>Hyphomicrobiales</taxon>
        <taxon>Kaistiaceae</taxon>
        <taxon>Kaistia</taxon>
    </lineage>
</organism>
<proteinExistence type="predicted"/>
<dbReference type="InterPro" id="IPR045087">
    <property type="entry name" value="Cu-oxidase_fam"/>
</dbReference>
<dbReference type="PROSITE" id="PS00080">
    <property type="entry name" value="MULTICOPPER_OXIDASE2"/>
    <property type="match status" value="1"/>
</dbReference>
<feature type="domain" description="Plastocyanin-like" evidence="4">
    <location>
        <begin position="340"/>
        <end position="450"/>
    </location>
</feature>
<reference evidence="7" key="1">
    <citation type="journal article" date="2019" name="Int. J. Syst. Evol. Microbiol.">
        <title>The Global Catalogue of Microorganisms (GCM) 10K type strain sequencing project: providing services to taxonomists for standard genome sequencing and annotation.</title>
        <authorList>
            <consortium name="The Broad Institute Genomics Platform"/>
            <consortium name="The Broad Institute Genome Sequencing Center for Infectious Disease"/>
            <person name="Wu L."/>
            <person name="Ma J."/>
        </authorList>
    </citation>
    <scope>NUCLEOTIDE SEQUENCE [LARGE SCALE GENOMIC DNA]</scope>
    <source>
        <strain evidence="7">KACC 12633</strain>
    </source>
</reference>
<keyword evidence="1" id="KW-0479">Metal-binding</keyword>
<evidence type="ECO:0000256" key="1">
    <source>
        <dbReference type="ARBA" id="ARBA00022723"/>
    </source>
</evidence>
<accession>A0ABW0PZH8</accession>
<evidence type="ECO:0000256" key="2">
    <source>
        <dbReference type="ARBA" id="ARBA00023002"/>
    </source>
</evidence>
<comment type="caution">
    <text evidence="6">The sequence shown here is derived from an EMBL/GenBank/DDBJ whole genome shotgun (WGS) entry which is preliminary data.</text>
</comment>
<dbReference type="InterPro" id="IPR002355">
    <property type="entry name" value="Cu_oxidase_Cu_BS"/>
</dbReference>
<evidence type="ECO:0000259" key="4">
    <source>
        <dbReference type="Pfam" id="PF07731"/>
    </source>
</evidence>
<dbReference type="EMBL" id="JBHSML010000003">
    <property type="protein sequence ID" value="MFC5515799.1"/>
    <property type="molecule type" value="Genomic_DNA"/>
</dbReference>
<name>A0ABW0PZH8_9HYPH</name>
<dbReference type="PANTHER" id="PTHR11709">
    <property type="entry name" value="MULTI-COPPER OXIDASE"/>
    <property type="match status" value="1"/>
</dbReference>
<dbReference type="InterPro" id="IPR008972">
    <property type="entry name" value="Cupredoxin"/>
</dbReference>
<dbReference type="InterPro" id="IPR033138">
    <property type="entry name" value="Cu_oxidase_CS"/>
</dbReference>
<dbReference type="CDD" id="cd13853">
    <property type="entry name" value="CuRO_1_Tth-MCO_like"/>
    <property type="match status" value="1"/>
</dbReference>
<keyword evidence="2" id="KW-0560">Oxidoreductase</keyword>
<evidence type="ECO:0000313" key="7">
    <source>
        <dbReference type="Proteomes" id="UP001596150"/>
    </source>
</evidence>
<evidence type="ECO:0000259" key="5">
    <source>
        <dbReference type="Pfam" id="PF07732"/>
    </source>
</evidence>
<dbReference type="InterPro" id="IPR011706">
    <property type="entry name" value="Cu-oxidase_C"/>
</dbReference>
<evidence type="ECO:0000313" key="6">
    <source>
        <dbReference type="EMBL" id="MFC5515799.1"/>
    </source>
</evidence>
<protein>
    <submittedName>
        <fullName evidence="6">Multicopper oxidase family protein</fullName>
    </submittedName>
</protein>
<evidence type="ECO:0000259" key="3">
    <source>
        <dbReference type="Pfam" id="PF00394"/>
    </source>
</evidence>
<dbReference type="RefSeq" id="WP_266341976.1">
    <property type="nucleotide sequence ID" value="NZ_JAPKNH010000001.1"/>
</dbReference>
<gene>
    <name evidence="6" type="ORF">ACFPP9_08470</name>
</gene>